<comment type="caution">
    <text evidence="2">The sequence shown here is derived from an EMBL/GenBank/DDBJ whole genome shotgun (WGS) entry which is preliminary data.</text>
</comment>
<evidence type="ECO:0000313" key="2">
    <source>
        <dbReference type="EMBL" id="PRP90797.1"/>
    </source>
</evidence>
<evidence type="ECO:0008006" key="4">
    <source>
        <dbReference type="Google" id="ProtNLM"/>
    </source>
</evidence>
<gene>
    <name evidence="2" type="ORF">ENSA5_61170</name>
</gene>
<proteinExistence type="predicted"/>
<dbReference type="EMBL" id="PVNK01000268">
    <property type="protein sequence ID" value="PRP90797.1"/>
    <property type="molecule type" value="Genomic_DNA"/>
</dbReference>
<accession>A0A2S9XD75</accession>
<evidence type="ECO:0000313" key="3">
    <source>
        <dbReference type="Proteomes" id="UP000237968"/>
    </source>
</evidence>
<dbReference type="AlphaFoldDB" id="A0A2S9XD75"/>
<sequence>MLGPVSDHQRGTRRGLVGLTLLLFVGGWGPPTGARVEAPAPPDDPFEAPTPRDPDDAPFMPAPHNQLGQWSAGRERPLTRGFDDDHWVQLTAAPTYAALHVPFIGRGSTPLRGGGATLELDLRVLRWLFVRVYGGHTLHPVFEETTYDEDEGEVVLLANEGVVHATNTGAALVYALDIGRFVPRVDVGAGLLFVRSPPAAQPGQWGAECRQGGVCDLGLSCNAEEICRPTPFPEVHAGIGLDILLGQRWAVGLSVRYYALLQALSQLPVYLHGSARLSVRF</sequence>
<organism evidence="2 3">
    <name type="scientific">Enhygromyxa salina</name>
    <dbReference type="NCBI Taxonomy" id="215803"/>
    <lineage>
        <taxon>Bacteria</taxon>
        <taxon>Pseudomonadati</taxon>
        <taxon>Myxococcota</taxon>
        <taxon>Polyangia</taxon>
        <taxon>Nannocystales</taxon>
        <taxon>Nannocystaceae</taxon>
        <taxon>Enhygromyxa</taxon>
    </lineage>
</organism>
<reference evidence="2 3" key="1">
    <citation type="submission" date="2018-03" db="EMBL/GenBank/DDBJ databases">
        <title>Draft Genome Sequences of the Obligatory Marine Myxobacteria Enhygromyxa salina SWB005.</title>
        <authorList>
            <person name="Poehlein A."/>
            <person name="Moghaddam J.A."/>
            <person name="Harms H."/>
            <person name="Alanjari M."/>
            <person name="Koenig G.M."/>
            <person name="Daniel R."/>
            <person name="Schaeberle T.F."/>
        </authorList>
    </citation>
    <scope>NUCLEOTIDE SEQUENCE [LARGE SCALE GENOMIC DNA]</scope>
    <source>
        <strain evidence="2 3">SWB005</strain>
    </source>
</reference>
<name>A0A2S9XD75_9BACT</name>
<protein>
    <recommendedName>
        <fullName evidence="4">Outer membrane protein beta-barrel domain-containing protein</fullName>
    </recommendedName>
</protein>
<feature type="region of interest" description="Disordered" evidence="1">
    <location>
        <begin position="33"/>
        <end position="60"/>
    </location>
</feature>
<evidence type="ECO:0000256" key="1">
    <source>
        <dbReference type="SAM" id="MobiDB-lite"/>
    </source>
</evidence>
<keyword evidence="3" id="KW-1185">Reference proteome</keyword>
<dbReference type="Proteomes" id="UP000237968">
    <property type="component" value="Unassembled WGS sequence"/>
</dbReference>